<dbReference type="GO" id="GO:0045037">
    <property type="term" value="P:protein import into chloroplast stroma"/>
    <property type="evidence" value="ECO:0007669"/>
    <property type="project" value="TreeGrafter"/>
</dbReference>
<dbReference type="PANTHER" id="PTHR37755">
    <property type="entry name" value="PROTEIN TIC 56, CHLOROPLASTIC"/>
    <property type="match status" value="1"/>
</dbReference>
<proteinExistence type="predicted"/>
<dbReference type="Proteomes" id="UP001202328">
    <property type="component" value="Unassembled WGS sequence"/>
</dbReference>
<accession>A0AAD4SR98</accession>
<dbReference type="PANTHER" id="PTHR37755:SF1">
    <property type="entry name" value="PROTEIN TIC 56, CHLOROPLASTIC"/>
    <property type="match status" value="1"/>
</dbReference>
<dbReference type="InterPro" id="IPR037471">
    <property type="entry name" value="TIC56"/>
</dbReference>
<reference evidence="1" key="1">
    <citation type="submission" date="2022-04" db="EMBL/GenBank/DDBJ databases">
        <title>A functionally conserved STORR gene fusion in Papaver species that diverged 16.8 million years ago.</title>
        <authorList>
            <person name="Catania T."/>
        </authorList>
    </citation>
    <scope>NUCLEOTIDE SEQUENCE</scope>
    <source>
        <strain evidence="1">S-188037</strain>
    </source>
</reference>
<sequence length="98" mass="11688">MLEGEDHMPIKYISKDLRKQLQKEIPGLRPWEVLSIEQANDQIAYDRIWYRERFGSYATCPPYLRNWNKDVKVRCCGTMVIYCAGSSLLWNRLVIYLE</sequence>
<dbReference type="EMBL" id="JAJJMB010008995">
    <property type="protein sequence ID" value="KAI3917374.1"/>
    <property type="molecule type" value="Genomic_DNA"/>
</dbReference>
<dbReference type="AlphaFoldDB" id="A0AAD4SR98"/>
<organism evidence="1 2">
    <name type="scientific">Papaver atlanticum</name>
    <dbReference type="NCBI Taxonomy" id="357466"/>
    <lineage>
        <taxon>Eukaryota</taxon>
        <taxon>Viridiplantae</taxon>
        <taxon>Streptophyta</taxon>
        <taxon>Embryophyta</taxon>
        <taxon>Tracheophyta</taxon>
        <taxon>Spermatophyta</taxon>
        <taxon>Magnoliopsida</taxon>
        <taxon>Ranunculales</taxon>
        <taxon>Papaveraceae</taxon>
        <taxon>Papaveroideae</taxon>
        <taxon>Papaver</taxon>
    </lineage>
</organism>
<protein>
    <submittedName>
        <fullName evidence="1">Uncharacterized protein</fullName>
    </submittedName>
</protein>
<dbReference type="GO" id="GO:0009706">
    <property type="term" value="C:chloroplast inner membrane"/>
    <property type="evidence" value="ECO:0007669"/>
    <property type="project" value="TreeGrafter"/>
</dbReference>
<keyword evidence="2" id="KW-1185">Reference proteome</keyword>
<evidence type="ECO:0000313" key="2">
    <source>
        <dbReference type="Proteomes" id="UP001202328"/>
    </source>
</evidence>
<evidence type="ECO:0000313" key="1">
    <source>
        <dbReference type="EMBL" id="KAI3917374.1"/>
    </source>
</evidence>
<gene>
    <name evidence="1" type="ORF">MKW98_027293</name>
</gene>
<name>A0AAD4SR98_9MAGN</name>
<comment type="caution">
    <text evidence="1">The sequence shown here is derived from an EMBL/GenBank/DDBJ whole genome shotgun (WGS) entry which is preliminary data.</text>
</comment>